<keyword evidence="4" id="KW-1185">Reference proteome</keyword>
<keyword evidence="2" id="KW-0812">Transmembrane</keyword>
<proteinExistence type="predicted"/>
<gene>
    <name evidence="3" type="ORF">NRK68_19545</name>
</gene>
<evidence type="ECO:0000256" key="1">
    <source>
        <dbReference type="SAM" id="MobiDB-lite"/>
    </source>
</evidence>
<evidence type="ECO:0000256" key="2">
    <source>
        <dbReference type="SAM" id="Phobius"/>
    </source>
</evidence>
<dbReference type="EMBL" id="CP102514">
    <property type="protein sequence ID" value="UUY49205.1"/>
    <property type="molecule type" value="Genomic_DNA"/>
</dbReference>
<keyword evidence="2" id="KW-1133">Transmembrane helix</keyword>
<evidence type="ECO:0000313" key="3">
    <source>
        <dbReference type="EMBL" id="UUY49205.1"/>
    </source>
</evidence>
<dbReference type="Pfam" id="PF14012">
    <property type="entry name" value="DUF4229"/>
    <property type="match status" value="1"/>
</dbReference>
<name>A0ABY5Q0M9_9ACTN</name>
<sequence length="103" mass="10950">MSLKPSATIRYTAMRLGIFVGCLAVVAVLVRLRWVPAGLGDANGAWVVLLALVLSAPLSFVLLRKQRDEMSAQISGRVAGAKDRLAANRTQEDDADDAARVGS</sequence>
<keyword evidence="2" id="KW-0472">Membrane</keyword>
<evidence type="ECO:0000313" key="4">
    <source>
        <dbReference type="Proteomes" id="UP001057738"/>
    </source>
</evidence>
<protein>
    <submittedName>
        <fullName evidence="3">DUF4229 domain-containing protein</fullName>
    </submittedName>
</protein>
<feature type="compositionally biased region" description="Basic and acidic residues" evidence="1">
    <location>
        <begin position="80"/>
        <end position="92"/>
    </location>
</feature>
<dbReference type="Proteomes" id="UP001057738">
    <property type="component" value="Chromosome"/>
</dbReference>
<dbReference type="InterPro" id="IPR025323">
    <property type="entry name" value="DUF4229"/>
</dbReference>
<reference evidence="3" key="1">
    <citation type="submission" date="2022-08" db="EMBL/GenBank/DDBJ databases">
        <authorList>
            <person name="Tian L."/>
        </authorList>
    </citation>
    <scope>NUCLEOTIDE SEQUENCE</scope>
    <source>
        <strain evidence="3">CM253</strain>
    </source>
</reference>
<organism evidence="3 4">
    <name type="scientific">Streptomyces yangpuensis</name>
    <dbReference type="NCBI Taxonomy" id="1648182"/>
    <lineage>
        <taxon>Bacteria</taxon>
        <taxon>Bacillati</taxon>
        <taxon>Actinomycetota</taxon>
        <taxon>Actinomycetes</taxon>
        <taxon>Kitasatosporales</taxon>
        <taxon>Streptomycetaceae</taxon>
        <taxon>Streptomyces</taxon>
    </lineage>
</organism>
<feature type="region of interest" description="Disordered" evidence="1">
    <location>
        <begin position="76"/>
        <end position="103"/>
    </location>
</feature>
<feature type="transmembrane region" description="Helical" evidence="2">
    <location>
        <begin position="44"/>
        <end position="63"/>
    </location>
</feature>
<feature type="transmembrane region" description="Helical" evidence="2">
    <location>
        <begin position="12"/>
        <end position="32"/>
    </location>
</feature>
<accession>A0ABY5Q0M9</accession>